<sequence>MALSSNLNETIQSVKTELAIDKSFDIVGRDITVGSKNAYLVFIDGFAKDQILLFILERLQNLKEEEISVDTIKKLIQTDIAYIEVDTFNSLEPMKTSVLSGGAALFIDGQNEGILLDVREYPVRGPQEPDLEKVTRGARDGLVETIIFNTTLIRRRIRDPELIFELKTVGSQSKTDVAVGYIDNVVDHKLLDELKRKLDEIDINALVMAEKTLEELLIKKKWYNPLPQVRFTERPDVVAAHLLEGHIAIIVDTSPSVMLLPVTIFHFTQHAEDYYQNPLVGTYLRWIRFFAMFLAFIISPLWLLLVYNQSALPSWLAFIGPKKIGHIPLFIQFILLEFGLDFLRTASIHTPNTLSTSLGIIGGLILSELAVKVGWFVPETILYMAIAGIGTFSSPSIEFGMAIRIFRLFLIISTGLFKTIGFFVGLIIVLAIICTTKAFGNQSYLWPLIPFDKKAFGNMFLRRPIPEFKNNKK</sequence>
<feature type="transmembrane region" description="Helical" evidence="3">
    <location>
        <begin position="408"/>
        <end position="433"/>
    </location>
</feature>
<feature type="transmembrane region" description="Helical" evidence="3">
    <location>
        <begin position="286"/>
        <end position="305"/>
    </location>
</feature>
<evidence type="ECO:0000313" key="5">
    <source>
        <dbReference type="Proteomes" id="UP000238070"/>
    </source>
</evidence>
<keyword evidence="3" id="KW-1133">Transmembrane helix</keyword>
<dbReference type="EMBL" id="CP027776">
    <property type="protein sequence ID" value="AVP63340.1"/>
    <property type="molecule type" value="Genomic_DNA"/>
</dbReference>
<protein>
    <submittedName>
        <fullName evidence="4">Spore germination protein</fullName>
    </submittedName>
</protein>
<dbReference type="PIRSF" id="PIRSF005690">
    <property type="entry name" value="GerBA"/>
    <property type="match status" value="1"/>
</dbReference>
<dbReference type="GO" id="GO:0016020">
    <property type="term" value="C:membrane"/>
    <property type="evidence" value="ECO:0007669"/>
    <property type="project" value="InterPro"/>
</dbReference>
<dbReference type="InterPro" id="IPR004995">
    <property type="entry name" value="Spore_Ger"/>
</dbReference>
<evidence type="ECO:0000313" key="4">
    <source>
        <dbReference type="EMBL" id="AVP63340.1"/>
    </source>
</evidence>
<dbReference type="InterPro" id="IPR050768">
    <property type="entry name" value="UPF0353/GerABKA_families"/>
</dbReference>
<evidence type="ECO:0000256" key="1">
    <source>
        <dbReference type="ARBA" id="ARBA00005278"/>
    </source>
</evidence>
<dbReference type="AlphaFoldDB" id="A0AAU8YYA7"/>
<dbReference type="Proteomes" id="UP000238070">
    <property type="component" value="Chromosome"/>
</dbReference>
<name>A0AAU8YYA7_CLOBO</name>
<evidence type="ECO:0000256" key="3">
    <source>
        <dbReference type="SAM" id="Phobius"/>
    </source>
</evidence>
<dbReference type="Pfam" id="PF03323">
    <property type="entry name" value="GerA"/>
    <property type="match status" value="1"/>
</dbReference>
<dbReference type="PANTHER" id="PTHR22550:SF9">
    <property type="entry name" value="STAGE V SPORULATION PROTEIN AF"/>
    <property type="match status" value="1"/>
</dbReference>
<gene>
    <name evidence="4" type="ORF">C3B64_03330</name>
</gene>
<accession>A0AAU8YYA7</accession>
<feature type="transmembrane region" description="Helical" evidence="3">
    <location>
        <begin position="381"/>
        <end position="401"/>
    </location>
</feature>
<dbReference type="PANTHER" id="PTHR22550">
    <property type="entry name" value="SPORE GERMINATION PROTEIN"/>
    <property type="match status" value="1"/>
</dbReference>
<organism evidence="4 5">
    <name type="scientific">Clostridium botulinum</name>
    <dbReference type="NCBI Taxonomy" id="1491"/>
    <lineage>
        <taxon>Bacteria</taxon>
        <taxon>Bacillati</taxon>
        <taxon>Bacillota</taxon>
        <taxon>Clostridia</taxon>
        <taxon>Eubacteriales</taxon>
        <taxon>Clostridiaceae</taxon>
        <taxon>Clostridium</taxon>
    </lineage>
</organism>
<keyword evidence="3" id="KW-0812">Transmembrane</keyword>
<reference evidence="4 5" key="1">
    <citation type="submission" date="2018-01" db="EMBL/GenBank/DDBJ databases">
        <title>Genetic Diversity of Clostridium botulinum in seafood.</title>
        <authorList>
            <person name="Athira V."/>
            <person name="Arun Jyothi P.V."/>
            <person name="Lalitha K.V."/>
            <person name="Joseph T.C."/>
        </authorList>
    </citation>
    <scope>NUCLEOTIDE SEQUENCE [LARGE SCALE GENOMIC DNA]</scope>
    <source>
        <strain evidence="4 5">Mfbjulcb5</strain>
    </source>
</reference>
<dbReference type="GO" id="GO:0009847">
    <property type="term" value="P:spore germination"/>
    <property type="evidence" value="ECO:0007669"/>
    <property type="project" value="InterPro"/>
</dbReference>
<feature type="transmembrane region" description="Helical" evidence="3">
    <location>
        <begin position="355"/>
        <end position="375"/>
    </location>
</feature>
<proteinExistence type="inferred from homology"/>
<comment type="similarity">
    <text evidence="1">Belongs to the GerABKA family.</text>
</comment>
<evidence type="ECO:0000256" key="2">
    <source>
        <dbReference type="ARBA" id="ARBA00023136"/>
    </source>
</evidence>
<keyword evidence="2 3" id="KW-0472">Membrane</keyword>